<name>A0A330LYI8_9GAMM</name>
<dbReference type="EMBL" id="LS483452">
    <property type="protein sequence ID" value="SQH75032.1"/>
    <property type="molecule type" value="Genomic_DNA"/>
</dbReference>
<organism evidence="1 2">
    <name type="scientific">Shewanella benthica</name>
    <dbReference type="NCBI Taxonomy" id="43661"/>
    <lineage>
        <taxon>Bacteria</taxon>
        <taxon>Pseudomonadati</taxon>
        <taxon>Pseudomonadota</taxon>
        <taxon>Gammaproteobacteria</taxon>
        <taxon>Alteromonadales</taxon>
        <taxon>Shewanellaceae</taxon>
        <taxon>Shewanella</taxon>
    </lineage>
</organism>
<dbReference type="Gene3D" id="3.30.565.10">
    <property type="entry name" value="Histidine kinase-like ATPase, C-terminal domain"/>
    <property type="match status" value="1"/>
</dbReference>
<gene>
    <name evidence="1" type="ORF">SHEWBE_1063</name>
</gene>
<evidence type="ECO:0000313" key="2">
    <source>
        <dbReference type="Proteomes" id="UP000250123"/>
    </source>
</evidence>
<accession>A0A330LYI8</accession>
<dbReference type="RefSeq" id="WP_231926415.1">
    <property type="nucleotide sequence ID" value="NZ_LS483452.1"/>
</dbReference>
<proteinExistence type="predicted"/>
<sequence length="55" mass="5958">MNDSQQSKDGHGLGLLIVDALCDRYGWQLMLTSGEESGCIAKLTFPTIGETRAND</sequence>
<dbReference type="KEGG" id="sbk:SHEWBE_1063"/>
<dbReference type="AlphaFoldDB" id="A0A330LYI8"/>
<evidence type="ECO:0000313" key="1">
    <source>
        <dbReference type="EMBL" id="SQH75032.1"/>
    </source>
</evidence>
<dbReference type="InterPro" id="IPR036890">
    <property type="entry name" value="HATPase_C_sf"/>
</dbReference>
<reference evidence="2" key="1">
    <citation type="submission" date="2018-06" db="EMBL/GenBank/DDBJ databases">
        <authorList>
            <person name="Cea G.-C."/>
            <person name="William W."/>
        </authorList>
    </citation>
    <scope>NUCLEOTIDE SEQUENCE [LARGE SCALE GENOMIC DNA]</scope>
    <source>
        <strain evidence="2">DB21MT-2</strain>
    </source>
</reference>
<dbReference type="SUPFAM" id="SSF55874">
    <property type="entry name" value="ATPase domain of HSP90 chaperone/DNA topoisomerase II/histidine kinase"/>
    <property type="match status" value="1"/>
</dbReference>
<protein>
    <submittedName>
        <fullName evidence="1">Uncharacterized protein</fullName>
    </submittedName>
</protein>
<dbReference type="Proteomes" id="UP000250123">
    <property type="component" value="Chromosome SHEWBE"/>
</dbReference>